<name>A0A2V0NXK7_9CHLO</name>
<dbReference type="PANTHER" id="PTHR36490:SF1">
    <property type="entry name" value="STRESS ENHANCED PROTEIN 2, CHLOROPLASTIC"/>
    <property type="match status" value="1"/>
</dbReference>
<dbReference type="OrthoDB" id="515029at2759"/>
<gene>
    <name evidence="2" type="ORF">Rsub_02426</name>
</gene>
<dbReference type="EMBL" id="BDRX01000016">
    <property type="protein sequence ID" value="GBF90320.1"/>
    <property type="molecule type" value="Genomic_DNA"/>
</dbReference>
<comment type="caution">
    <text evidence="2">The sequence shown here is derived from an EMBL/GenBank/DDBJ whole genome shotgun (WGS) entry which is preliminary data.</text>
</comment>
<dbReference type="PANTHER" id="PTHR36490">
    <property type="entry name" value="STRESS ENHANCED PROTEIN 2, CHLOROPLASTIC"/>
    <property type="match status" value="1"/>
</dbReference>
<feature type="compositionally biased region" description="Low complexity" evidence="1">
    <location>
        <begin position="8"/>
        <end position="17"/>
    </location>
</feature>
<accession>A0A2V0NXK7</accession>
<dbReference type="AlphaFoldDB" id="A0A2V0NXK7"/>
<reference evidence="2 3" key="1">
    <citation type="journal article" date="2018" name="Sci. Rep.">
        <title>Raphidocelis subcapitata (=Pseudokirchneriella subcapitata) provides an insight into genome evolution and environmental adaptations in the Sphaeropleales.</title>
        <authorList>
            <person name="Suzuki S."/>
            <person name="Yamaguchi H."/>
            <person name="Nakajima N."/>
            <person name="Kawachi M."/>
        </authorList>
    </citation>
    <scope>NUCLEOTIDE SEQUENCE [LARGE SCALE GENOMIC DNA]</scope>
    <source>
        <strain evidence="2 3">NIES-35</strain>
    </source>
</reference>
<proteinExistence type="predicted"/>
<keyword evidence="3" id="KW-1185">Reference proteome</keyword>
<sequence>MSCTTSLARGSAPAASARRAESRRALVVVSSQPQAQQPARVAGAAPRMLAPPTPALRGLNIGPLAPPAPRSFRPESVLPLLSSAVESSAQVARFESAAGRSAMIGFFVAMLLEAGTEHSLFTTIAAGQAATLAAAAAGCVAAAAAAAAAAASAPAAPRLGAAIHEAVLSSLTATQRAASGVTQHRVDDAVDFVLSSAFAAELHPVFRPLRDAAAAGSAVAAVVDIARSGEDLPH</sequence>
<dbReference type="InterPro" id="IPR044971">
    <property type="entry name" value="SEP2"/>
</dbReference>
<evidence type="ECO:0000313" key="3">
    <source>
        <dbReference type="Proteomes" id="UP000247498"/>
    </source>
</evidence>
<feature type="region of interest" description="Disordered" evidence="1">
    <location>
        <begin position="1"/>
        <end position="20"/>
    </location>
</feature>
<dbReference type="InParanoid" id="A0A2V0NXK7"/>
<organism evidence="2 3">
    <name type="scientific">Raphidocelis subcapitata</name>
    <dbReference type="NCBI Taxonomy" id="307507"/>
    <lineage>
        <taxon>Eukaryota</taxon>
        <taxon>Viridiplantae</taxon>
        <taxon>Chlorophyta</taxon>
        <taxon>core chlorophytes</taxon>
        <taxon>Chlorophyceae</taxon>
        <taxon>CS clade</taxon>
        <taxon>Sphaeropleales</taxon>
        <taxon>Selenastraceae</taxon>
        <taxon>Raphidocelis</taxon>
    </lineage>
</organism>
<evidence type="ECO:0000256" key="1">
    <source>
        <dbReference type="SAM" id="MobiDB-lite"/>
    </source>
</evidence>
<evidence type="ECO:0000313" key="2">
    <source>
        <dbReference type="EMBL" id="GBF90320.1"/>
    </source>
</evidence>
<dbReference type="Proteomes" id="UP000247498">
    <property type="component" value="Unassembled WGS sequence"/>
</dbReference>
<protein>
    <submittedName>
        <fullName evidence="2">Uncharacterized protein</fullName>
    </submittedName>
</protein>
<dbReference type="GO" id="GO:0071486">
    <property type="term" value="P:cellular response to high light intensity"/>
    <property type="evidence" value="ECO:0007669"/>
    <property type="project" value="InterPro"/>
</dbReference>